<keyword evidence="1" id="KW-0808">Transferase</keyword>
<organism evidence="12 13">
    <name type="scientific">Candidatus Ventrousia excrementavium</name>
    <dbReference type="NCBI Taxonomy" id="2840961"/>
    <lineage>
        <taxon>Bacteria</taxon>
        <taxon>Bacillati</taxon>
        <taxon>Bacillota</taxon>
        <taxon>Clostridia</taxon>
        <taxon>Eubacteriales</taxon>
        <taxon>Clostridiaceae</taxon>
        <taxon>Clostridiaceae incertae sedis</taxon>
        <taxon>Candidatus Ventrousia</taxon>
    </lineage>
</organism>
<dbReference type="AlphaFoldDB" id="A0A9D1LK76"/>
<evidence type="ECO:0000256" key="1">
    <source>
        <dbReference type="ARBA" id="ARBA00022679"/>
    </source>
</evidence>
<name>A0A9D1LK76_9CLOT</name>
<reference evidence="12" key="1">
    <citation type="submission" date="2020-10" db="EMBL/GenBank/DDBJ databases">
        <authorList>
            <person name="Gilroy R."/>
        </authorList>
    </citation>
    <scope>NUCLEOTIDE SEQUENCE</scope>
    <source>
        <strain evidence="12">CHK191-8634</strain>
    </source>
</reference>
<dbReference type="GO" id="GO:0046872">
    <property type="term" value="F:metal ion binding"/>
    <property type="evidence" value="ECO:0007669"/>
    <property type="project" value="UniProtKB-KW"/>
</dbReference>
<comment type="caution">
    <text evidence="12">The sequence shown here is derived from an EMBL/GenBank/DDBJ whole genome shotgun (WGS) entry which is preliminary data.</text>
</comment>
<keyword evidence="7" id="KW-0255">Endonuclease</keyword>
<dbReference type="GO" id="GO:0016787">
    <property type="term" value="F:hydrolase activity"/>
    <property type="evidence" value="ECO:0007669"/>
    <property type="project" value="UniProtKB-KW"/>
</dbReference>
<keyword evidence="9" id="KW-0190">Covalent protein-DNA linkage</keyword>
<evidence type="ECO:0000256" key="6">
    <source>
        <dbReference type="ARBA" id="ARBA00022741"/>
    </source>
</evidence>
<dbReference type="GO" id="GO:0000166">
    <property type="term" value="F:nucleotide binding"/>
    <property type="evidence" value="ECO:0007669"/>
    <property type="project" value="UniProtKB-KW"/>
</dbReference>
<dbReference type="PROSITE" id="PS52020">
    <property type="entry name" value="CRESS_DNA_REP"/>
    <property type="match status" value="1"/>
</dbReference>
<evidence type="ECO:0000256" key="8">
    <source>
        <dbReference type="ARBA" id="ARBA00022801"/>
    </source>
</evidence>
<dbReference type="Gene3D" id="3.40.1310.20">
    <property type="match status" value="1"/>
</dbReference>
<evidence type="ECO:0000256" key="3">
    <source>
        <dbReference type="ARBA" id="ARBA00022705"/>
    </source>
</evidence>
<dbReference type="InterPro" id="IPR049912">
    <property type="entry name" value="CRESS_DNA_REP"/>
</dbReference>
<dbReference type="Pfam" id="PF02407">
    <property type="entry name" value="Viral_Rep"/>
    <property type="match status" value="1"/>
</dbReference>
<dbReference type="GO" id="GO:0004519">
    <property type="term" value="F:endonuclease activity"/>
    <property type="evidence" value="ECO:0007669"/>
    <property type="project" value="UniProtKB-KW"/>
</dbReference>
<keyword evidence="4" id="KW-0540">Nuclease</keyword>
<evidence type="ECO:0000256" key="9">
    <source>
        <dbReference type="ARBA" id="ARBA00023124"/>
    </source>
</evidence>
<reference evidence="12" key="2">
    <citation type="journal article" date="2021" name="PeerJ">
        <title>Extensive microbial diversity within the chicken gut microbiome revealed by metagenomics and culture.</title>
        <authorList>
            <person name="Gilroy R."/>
            <person name="Ravi A."/>
            <person name="Getino M."/>
            <person name="Pursley I."/>
            <person name="Horton D.L."/>
            <person name="Alikhan N.F."/>
            <person name="Baker D."/>
            <person name="Gharbi K."/>
            <person name="Hall N."/>
            <person name="Watson M."/>
            <person name="Adriaenssens E.M."/>
            <person name="Foster-Nyarko E."/>
            <person name="Jarju S."/>
            <person name="Secka A."/>
            <person name="Antonio M."/>
            <person name="Oren A."/>
            <person name="Chaudhuri R.R."/>
            <person name="La Ragione R."/>
            <person name="Hildebrand F."/>
            <person name="Pallen M.J."/>
        </authorList>
    </citation>
    <scope>NUCLEOTIDE SEQUENCE</scope>
    <source>
        <strain evidence="12">CHK191-8634</strain>
    </source>
</reference>
<keyword evidence="10" id="KW-0238">DNA-binding</keyword>
<keyword evidence="6" id="KW-0547">Nucleotide-binding</keyword>
<evidence type="ECO:0000313" key="12">
    <source>
        <dbReference type="EMBL" id="HIU43723.1"/>
    </source>
</evidence>
<dbReference type="GO" id="GO:0003677">
    <property type="term" value="F:DNA binding"/>
    <property type="evidence" value="ECO:0007669"/>
    <property type="project" value="UniProtKB-KW"/>
</dbReference>
<evidence type="ECO:0000313" key="13">
    <source>
        <dbReference type="Proteomes" id="UP000824073"/>
    </source>
</evidence>
<evidence type="ECO:0000256" key="4">
    <source>
        <dbReference type="ARBA" id="ARBA00022722"/>
    </source>
</evidence>
<accession>A0A9D1LK76</accession>
<evidence type="ECO:0000256" key="7">
    <source>
        <dbReference type="ARBA" id="ARBA00022759"/>
    </source>
</evidence>
<keyword evidence="8" id="KW-0378">Hydrolase</keyword>
<gene>
    <name evidence="12" type="ORF">IAB67_05435</name>
</gene>
<sequence>METNSKSRKWALVVNNPQEAGLTHAALTEILHKFAPAYFCMADEIATTGTYHTHIFLYAVSAIRFSTLKNRFPTAHIEKAYGSVQDNRDYICKSGKWADTDKAETSVPGTFEEWGEAPPERAEKHPEMFRLVQNIRAGMTTTEIIDDCPGMAFRIREIDLLRQTLTAEKYAVENRKLEVAYLYGSTGAGKTWGIYERHDPRSIYRVTNYRASRGVSFDGYHGQDVLVFEEFNSQIPIEDMLNYLDIYPLALPARYNDKTACYTKVYITSNLPLEKQYWAEQQGRPETWLALLRRIQNIIEYLPDGSTVQWKKGGFPYDPK</sequence>
<keyword evidence="5" id="KW-0479">Metal-binding</keyword>
<protein>
    <submittedName>
        <fullName evidence="12">Viral replication protein</fullName>
    </submittedName>
</protein>
<feature type="domain" description="CRESS-DNA virus Rep endonuclease" evidence="11">
    <location>
        <begin position="4"/>
        <end position="117"/>
    </location>
</feature>
<dbReference type="GO" id="GO:0016779">
    <property type="term" value="F:nucleotidyltransferase activity"/>
    <property type="evidence" value="ECO:0007669"/>
    <property type="project" value="UniProtKB-KW"/>
</dbReference>
<dbReference type="Proteomes" id="UP000824073">
    <property type="component" value="Unassembled WGS sequence"/>
</dbReference>
<evidence type="ECO:0000259" key="11">
    <source>
        <dbReference type="PROSITE" id="PS52020"/>
    </source>
</evidence>
<dbReference type="SUPFAM" id="SSF52540">
    <property type="entry name" value="P-loop containing nucleoside triphosphate hydrolases"/>
    <property type="match status" value="1"/>
</dbReference>
<evidence type="ECO:0000256" key="5">
    <source>
        <dbReference type="ARBA" id="ARBA00022723"/>
    </source>
</evidence>
<keyword evidence="3" id="KW-0235">DNA replication</keyword>
<keyword evidence="2" id="KW-0548">Nucleotidyltransferase</keyword>
<dbReference type="InterPro" id="IPR027417">
    <property type="entry name" value="P-loop_NTPase"/>
</dbReference>
<evidence type="ECO:0000256" key="10">
    <source>
        <dbReference type="ARBA" id="ARBA00023125"/>
    </source>
</evidence>
<dbReference type="GO" id="GO:0006260">
    <property type="term" value="P:DNA replication"/>
    <property type="evidence" value="ECO:0007669"/>
    <property type="project" value="UniProtKB-KW"/>
</dbReference>
<dbReference type="EMBL" id="DVMR01000044">
    <property type="protein sequence ID" value="HIU43723.1"/>
    <property type="molecule type" value="Genomic_DNA"/>
</dbReference>
<evidence type="ECO:0000256" key="2">
    <source>
        <dbReference type="ARBA" id="ARBA00022695"/>
    </source>
</evidence>
<proteinExistence type="predicted"/>